<dbReference type="GO" id="GO:0016020">
    <property type="term" value="C:membrane"/>
    <property type="evidence" value="ECO:0007669"/>
    <property type="project" value="TreeGrafter"/>
</dbReference>
<evidence type="ECO:0000259" key="13">
    <source>
        <dbReference type="Pfam" id="PF11838"/>
    </source>
</evidence>
<reference evidence="15 16" key="1">
    <citation type="submission" date="2020-06" db="EMBL/GenBank/DDBJ databases">
        <title>Rheinheimera sp. nov., a marine bacterium isolated from coastal.</title>
        <authorList>
            <person name="Yu Q."/>
            <person name="Qi Y."/>
            <person name="Pu J."/>
        </authorList>
    </citation>
    <scope>NUCLEOTIDE SEQUENCE [LARGE SCALE GENOMIC DNA]</scope>
    <source>
        <strain evidence="15 16">YQF-2</strain>
    </source>
</reference>
<dbReference type="AlphaFoldDB" id="A0A7Y5ANV6"/>
<dbReference type="SUPFAM" id="SSF63737">
    <property type="entry name" value="Leukotriene A4 hydrolase N-terminal domain"/>
    <property type="match status" value="1"/>
</dbReference>
<evidence type="ECO:0000256" key="10">
    <source>
        <dbReference type="ARBA" id="ARBA00022833"/>
    </source>
</evidence>
<evidence type="ECO:0000313" key="16">
    <source>
        <dbReference type="Proteomes" id="UP000523161"/>
    </source>
</evidence>
<dbReference type="Gene3D" id="2.60.40.1730">
    <property type="entry name" value="tricorn interacting facor f3 domain"/>
    <property type="match status" value="1"/>
</dbReference>
<comment type="cofactor">
    <cofactor evidence="2">
        <name>Zn(2+)</name>
        <dbReference type="ChEBI" id="CHEBI:29105"/>
    </cofactor>
</comment>
<dbReference type="GO" id="GO:0005737">
    <property type="term" value="C:cytoplasm"/>
    <property type="evidence" value="ECO:0007669"/>
    <property type="project" value="TreeGrafter"/>
</dbReference>
<dbReference type="RefSeq" id="WP_173499712.1">
    <property type="nucleotide sequence ID" value="NZ_JABSOD010000002.1"/>
</dbReference>
<dbReference type="InterPro" id="IPR050344">
    <property type="entry name" value="Peptidase_M1_aminopeptidases"/>
</dbReference>
<evidence type="ECO:0000256" key="5">
    <source>
        <dbReference type="ARBA" id="ARBA00015611"/>
    </source>
</evidence>
<evidence type="ECO:0000256" key="4">
    <source>
        <dbReference type="ARBA" id="ARBA00012564"/>
    </source>
</evidence>
<dbReference type="InterPro" id="IPR001930">
    <property type="entry name" value="Peptidase_M1"/>
</dbReference>
<evidence type="ECO:0000256" key="1">
    <source>
        <dbReference type="ARBA" id="ARBA00000098"/>
    </source>
</evidence>
<proteinExistence type="inferred from homology"/>
<feature type="domain" description="Aminopeptidase N-like N-terminal" evidence="14">
    <location>
        <begin position="57"/>
        <end position="223"/>
    </location>
</feature>
<dbReference type="EC" id="3.4.11.2" evidence="4"/>
<keyword evidence="7" id="KW-0645">Protease</keyword>
<sequence length="858" mass="97066">MFCFSVNVTSYIFQPLQIWNITLPTPVFFSLFLLLLSLNCAAVEYRLPEGVTLNQQKVNLSLAPHEATFLGETSLNISIDQATDVISYHSRDLTIKSVELVNGDKKVRLPVVAPDEYDIVRHQLKKAISGPVTLNISYSGKINDNVQGLFVHGKNTGSPYIFSQFQEMEARSVFPAFDDPGQKAVFEFTVKIPADLDALHNSHPVSIAVSGSQKIIKFAKTARLYTDVLVLAVGKFRKVTLANTAYNSSFYSPEGQNVALPDDIDALINNSVSYMADYLKLPFPYDKLDFFVAPISTLAAMENVGLIALHSNQLPEAGSGKNDICHFRKLIAHEIVHMWFGNHITMQWYNDYWMNESFAEFFAAKIIQQHYPDTDRCIYTPQFSAFADDNVRSRPLRSLVRFRSDNEGIGELAYTKGRTVLEMLEQAVGAADFKKHMREYVKQVAGGNTASEIFSDYFSSYSFAPALLQSFTEQSGYPLVSLTRQDNRLYLQQQSFQQEKDKLWTIPLTIKEWDGHIVKHTPVVLQGKRLQLNSVNPDNSFFIDTSGAGYYLSYDKTGNAPFPVSLLSKPEKMSYMNNQEALATASYLDYMEYTDGLVHILNTLPHHSEEATKALSALQNAFIELLPQELIADYAEYLVAGLPKALQWDILLQQENGGQWVEFYGVYLQQDEAIKAAKKAYSTTKLTELKHRLAVLRVIVSIATMQQYTALLDMFATADSSVKDDLLNALGYVSTHEQLSAFYQFLLSDVTNEFVIDYRFQFPAFQPRHREFVAEFFRSNKARISNRIADDKLQWFPYNFLTACSLQEAELVKRTFSGWTTVPNLKEKLSTVIEKIQQCSKNSANSLASINRRLQSSK</sequence>
<dbReference type="PANTHER" id="PTHR11533:SF174">
    <property type="entry name" value="PUROMYCIN-SENSITIVE AMINOPEPTIDASE-RELATED"/>
    <property type="match status" value="1"/>
</dbReference>
<keyword evidence="6" id="KW-0031">Aminopeptidase</keyword>
<dbReference type="GO" id="GO:0008270">
    <property type="term" value="F:zinc ion binding"/>
    <property type="evidence" value="ECO:0007669"/>
    <property type="project" value="InterPro"/>
</dbReference>
<dbReference type="Gene3D" id="1.10.390.10">
    <property type="entry name" value="Neutral Protease Domain 2"/>
    <property type="match status" value="1"/>
</dbReference>
<evidence type="ECO:0000313" key="15">
    <source>
        <dbReference type="EMBL" id="NRQ41464.1"/>
    </source>
</evidence>
<dbReference type="PANTHER" id="PTHR11533">
    <property type="entry name" value="PROTEASE M1 ZINC METALLOPROTEASE"/>
    <property type="match status" value="1"/>
</dbReference>
<evidence type="ECO:0000256" key="7">
    <source>
        <dbReference type="ARBA" id="ARBA00022670"/>
    </source>
</evidence>
<dbReference type="GO" id="GO:0005615">
    <property type="term" value="C:extracellular space"/>
    <property type="evidence" value="ECO:0007669"/>
    <property type="project" value="TreeGrafter"/>
</dbReference>
<dbReference type="InterPro" id="IPR042097">
    <property type="entry name" value="Aminopeptidase_N-like_N_sf"/>
</dbReference>
<keyword evidence="16" id="KW-1185">Reference proteome</keyword>
<keyword evidence="9" id="KW-0378">Hydrolase</keyword>
<dbReference type="InterPro" id="IPR045357">
    <property type="entry name" value="Aminopeptidase_N-like_N"/>
</dbReference>
<dbReference type="SUPFAM" id="SSF55486">
    <property type="entry name" value="Metalloproteases ('zincins'), catalytic domain"/>
    <property type="match status" value="1"/>
</dbReference>
<dbReference type="GO" id="GO:0070006">
    <property type="term" value="F:metalloaminopeptidase activity"/>
    <property type="evidence" value="ECO:0007669"/>
    <property type="project" value="TreeGrafter"/>
</dbReference>
<accession>A0A7Y5ANV6</accession>
<evidence type="ECO:0000256" key="8">
    <source>
        <dbReference type="ARBA" id="ARBA00022723"/>
    </source>
</evidence>
<comment type="similarity">
    <text evidence="3">Belongs to the peptidase M1 family.</text>
</comment>
<dbReference type="Pfam" id="PF11838">
    <property type="entry name" value="ERAP1_C"/>
    <property type="match status" value="1"/>
</dbReference>
<dbReference type="GO" id="GO:0043171">
    <property type="term" value="P:peptide catabolic process"/>
    <property type="evidence" value="ECO:0007669"/>
    <property type="project" value="TreeGrafter"/>
</dbReference>
<dbReference type="GO" id="GO:0006508">
    <property type="term" value="P:proteolysis"/>
    <property type="evidence" value="ECO:0007669"/>
    <property type="project" value="UniProtKB-KW"/>
</dbReference>
<evidence type="ECO:0000256" key="3">
    <source>
        <dbReference type="ARBA" id="ARBA00010136"/>
    </source>
</evidence>
<dbReference type="EMBL" id="JABSOD010000002">
    <property type="protein sequence ID" value="NRQ41464.1"/>
    <property type="molecule type" value="Genomic_DNA"/>
</dbReference>
<dbReference type="InterPro" id="IPR014782">
    <property type="entry name" value="Peptidase_M1_dom"/>
</dbReference>
<evidence type="ECO:0000259" key="12">
    <source>
        <dbReference type="Pfam" id="PF01433"/>
    </source>
</evidence>
<feature type="domain" description="Peptidase M1 membrane alanine aminopeptidase" evidence="12">
    <location>
        <begin position="271"/>
        <end position="459"/>
    </location>
</feature>
<gene>
    <name evidence="15" type="ORF">HRH59_02600</name>
</gene>
<feature type="domain" description="ERAP1-like C-terminal" evidence="13">
    <location>
        <begin position="566"/>
        <end position="837"/>
    </location>
</feature>
<evidence type="ECO:0000256" key="6">
    <source>
        <dbReference type="ARBA" id="ARBA00022438"/>
    </source>
</evidence>
<keyword evidence="11" id="KW-0482">Metalloprotease</keyword>
<dbReference type="Proteomes" id="UP000523161">
    <property type="component" value="Unassembled WGS sequence"/>
</dbReference>
<evidence type="ECO:0000256" key="9">
    <source>
        <dbReference type="ARBA" id="ARBA00022801"/>
    </source>
</evidence>
<keyword evidence="8" id="KW-0479">Metal-binding</keyword>
<keyword evidence="10" id="KW-0862">Zinc</keyword>
<comment type="catalytic activity">
    <reaction evidence="1">
        <text>Release of an N-terminal amino acid, Xaa-|-Yaa- from a peptide, amide or arylamide. Xaa is preferably Ala, but may be most amino acids including Pro (slow action). When a terminal hydrophobic residue is followed by a prolyl residue, the two may be released as an intact Xaa-Pro dipeptide.</text>
        <dbReference type="EC" id="3.4.11.2"/>
    </reaction>
</comment>
<dbReference type="Pfam" id="PF17900">
    <property type="entry name" value="Peptidase_M1_N"/>
    <property type="match status" value="1"/>
</dbReference>
<dbReference type="InterPro" id="IPR027268">
    <property type="entry name" value="Peptidase_M4/M1_CTD_sf"/>
</dbReference>
<evidence type="ECO:0000256" key="11">
    <source>
        <dbReference type="ARBA" id="ARBA00023049"/>
    </source>
</evidence>
<name>A0A7Y5ANV6_9GAMM</name>
<dbReference type="Gene3D" id="1.25.50.20">
    <property type="match status" value="1"/>
</dbReference>
<evidence type="ECO:0000259" key="14">
    <source>
        <dbReference type="Pfam" id="PF17900"/>
    </source>
</evidence>
<dbReference type="GO" id="GO:0016285">
    <property type="term" value="F:alanyl aminopeptidase activity"/>
    <property type="evidence" value="ECO:0007669"/>
    <property type="project" value="UniProtKB-EC"/>
</dbReference>
<comment type="caution">
    <text evidence="15">The sequence shown here is derived from an EMBL/GenBank/DDBJ whole genome shotgun (WGS) entry which is preliminary data.</text>
</comment>
<dbReference type="Pfam" id="PF01433">
    <property type="entry name" value="Peptidase_M1"/>
    <property type="match status" value="1"/>
</dbReference>
<organism evidence="15 16">
    <name type="scientific">Rheinheimera lutimaris</name>
    <dbReference type="NCBI Taxonomy" id="2740584"/>
    <lineage>
        <taxon>Bacteria</taxon>
        <taxon>Pseudomonadati</taxon>
        <taxon>Pseudomonadota</taxon>
        <taxon>Gammaproteobacteria</taxon>
        <taxon>Chromatiales</taxon>
        <taxon>Chromatiaceae</taxon>
        <taxon>Rheinheimera</taxon>
    </lineage>
</organism>
<dbReference type="GO" id="GO:0042277">
    <property type="term" value="F:peptide binding"/>
    <property type="evidence" value="ECO:0007669"/>
    <property type="project" value="TreeGrafter"/>
</dbReference>
<protein>
    <recommendedName>
        <fullName evidence="5">Aminopeptidase N</fullName>
        <ecNumber evidence="4">3.4.11.2</ecNumber>
    </recommendedName>
</protein>
<dbReference type="InterPro" id="IPR024571">
    <property type="entry name" value="ERAP1-like_C_dom"/>
</dbReference>
<dbReference type="Gene3D" id="2.60.40.1910">
    <property type="match status" value="1"/>
</dbReference>
<evidence type="ECO:0000256" key="2">
    <source>
        <dbReference type="ARBA" id="ARBA00001947"/>
    </source>
</evidence>
<dbReference type="PRINTS" id="PR00756">
    <property type="entry name" value="ALADIPTASE"/>
</dbReference>